<sequence>MEHYAPHPKAVFEGYYSKFDLPNGARLAIIISSVPDAKDSPFVISFTYVPLDGAIYQREFNVPLIERNTTGPGNAFELRVPGVGHMTTHADGTSHFHLQHEDFSFSAQTFSHWPWSARKSTPEGIFVYLPLPLHWHVHSLGSSCRLDVRMAGGKRIARTFSTSTATVHQEKNWAHNFPAAHIWLQARSEDGAKTVCCAGGKILGMEAFLCGYRSPTARNRANVDFAPPFSLKVLGLSPFMTVRIDWESRTVALEFRSLTRKMEIQAQAPKGTFFSLSAPFQDGHKENLLAESFKAEIRVKVYESWWGVGAWRLIEEEKFEGASLEFGGEYYGQAGTDNKRN</sequence>
<organism evidence="1 2">
    <name type="scientific">Coniosporium uncinatum</name>
    <dbReference type="NCBI Taxonomy" id="93489"/>
    <lineage>
        <taxon>Eukaryota</taxon>
        <taxon>Fungi</taxon>
        <taxon>Dikarya</taxon>
        <taxon>Ascomycota</taxon>
        <taxon>Pezizomycotina</taxon>
        <taxon>Dothideomycetes</taxon>
        <taxon>Dothideomycetes incertae sedis</taxon>
        <taxon>Coniosporium</taxon>
    </lineage>
</organism>
<gene>
    <name evidence="1" type="ORF">LTS18_012397</name>
</gene>
<accession>A0ACC3CXG5</accession>
<dbReference type="Proteomes" id="UP001186974">
    <property type="component" value="Unassembled WGS sequence"/>
</dbReference>
<keyword evidence="2" id="KW-1185">Reference proteome</keyword>
<evidence type="ECO:0000313" key="1">
    <source>
        <dbReference type="EMBL" id="KAK3051691.1"/>
    </source>
</evidence>
<proteinExistence type="predicted"/>
<name>A0ACC3CXG5_9PEZI</name>
<protein>
    <submittedName>
        <fullName evidence="1">Uncharacterized protein</fullName>
    </submittedName>
</protein>
<dbReference type="EMBL" id="JAWDJW010010038">
    <property type="protein sequence ID" value="KAK3051691.1"/>
    <property type="molecule type" value="Genomic_DNA"/>
</dbReference>
<reference evidence="1" key="1">
    <citation type="submission" date="2024-09" db="EMBL/GenBank/DDBJ databases">
        <title>Black Yeasts Isolated from many extreme environments.</title>
        <authorList>
            <person name="Coleine C."/>
            <person name="Stajich J.E."/>
            <person name="Selbmann L."/>
        </authorList>
    </citation>
    <scope>NUCLEOTIDE SEQUENCE</scope>
    <source>
        <strain evidence="1">CCFEE 5737</strain>
    </source>
</reference>
<evidence type="ECO:0000313" key="2">
    <source>
        <dbReference type="Proteomes" id="UP001186974"/>
    </source>
</evidence>
<comment type="caution">
    <text evidence="1">The sequence shown here is derived from an EMBL/GenBank/DDBJ whole genome shotgun (WGS) entry which is preliminary data.</text>
</comment>